<evidence type="ECO:0000256" key="3">
    <source>
        <dbReference type="ARBA" id="ARBA00022840"/>
    </source>
</evidence>
<keyword evidence="4" id="KW-0184">Conjugation</keyword>
<dbReference type="PANTHER" id="PTHR43788">
    <property type="entry name" value="DNA2/NAM7 HELICASE FAMILY MEMBER"/>
    <property type="match status" value="1"/>
</dbReference>
<evidence type="ECO:0000313" key="6">
    <source>
        <dbReference type="EMBL" id="MBB5687807.1"/>
    </source>
</evidence>
<evidence type="ECO:0000256" key="2">
    <source>
        <dbReference type="ARBA" id="ARBA00022741"/>
    </source>
</evidence>
<dbReference type="InterPro" id="IPR003593">
    <property type="entry name" value="AAA+_ATPase"/>
</dbReference>
<dbReference type="AlphaFoldDB" id="A0A7W9ALT6"/>
<dbReference type="InterPro" id="IPR050534">
    <property type="entry name" value="Coronavir_polyprotein_1ab"/>
</dbReference>
<dbReference type="InterPro" id="IPR014136">
    <property type="entry name" value="TraA_Ti"/>
</dbReference>
<organism evidence="6 7">
    <name type="scientific">Sphingobium boeckii</name>
    <dbReference type="NCBI Taxonomy" id="1082345"/>
    <lineage>
        <taxon>Bacteria</taxon>
        <taxon>Pseudomonadati</taxon>
        <taxon>Pseudomonadota</taxon>
        <taxon>Alphaproteobacteria</taxon>
        <taxon>Sphingomonadales</taxon>
        <taxon>Sphingomonadaceae</taxon>
        <taxon>Sphingobium</taxon>
    </lineage>
</organism>
<dbReference type="Pfam" id="PF13604">
    <property type="entry name" value="AAA_30"/>
    <property type="match status" value="1"/>
</dbReference>
<dbReference type="Pfam" id="PF03389">
    <property type="entry name" value="MobA_MobL"/>
    <property type="match status" value="1"/>
</dbReference>
<sequence>MAIYHFSVKVISRAAGSSAVAAAAYRSASRLHDQRLDCAHDFSNKAGVVHSEITLPDGAPERWNDRATLWNDVEAAEVRKDAQLAREVEFAIPRELTQEQGIALARDFVAREFVAHGMVADLNVHWDVGADGEAKPHAHVMLGMREVSEEGFGPKVRDWNRTDLLQQWRERWESHVNARLAALDIDARINRRTLEAQGIDLEPQNKIGPAGSRRLERGEDAERAVDHLEIARRNGAKIVLQPSVGVEAMTHSQATFTKRDMAMFAHRHSADQDQYERVLGAMKASPDLVELGTDGRGEARFTSRSMIESELRLQRMTDGLAERHGHEVPATALARGIAAAETRGLHLGGEQQAALHHIGTKTDIALVVGYAGTGKSTMLGLAREAWEQQGYSVRGAALSGISADNLEVGSGIRSRTIASLEHQWGQGRDLLTSKDVLVIDEAGMIGARQMERIVAAVHKAEAKLVLIGDVQQLQAIEAGAPFRALAERHGAIEITEVRRQSEGWQRDATRMLATGRTGEALKAYARAHMMHEHAKRDSARKALIEGWNRDRQAEPAASRIILTHTRHECDELNALARDALRRDGTLVTDIAVKTAQGERLFSQNDRIMFLRNERSLGVKNGSAGVIEQVSTDHMQVRLDDGRSVAFDTKSYADVDHGYATTIHKAQGVTVDRVHVLATPGLDRHATYVALSRHKDGVHLYYGKDDFADRGKLVRTLSRERAKDAALDYDTSAFAERRDIRVAMAQMFAAERMPGWAQLELLAPEPAQPSIQRGMFDGLQLGTQVHQAPPSRGMFDGLQLNASPLPARAADQAKTLETAVARYARSVEDMQGMTVKGLPALEVHKTARATAAVALDRLQPHGARDLEEAFAHNPGLISEAANGRAASALRALQLETEMRTNPELRADRFVQGWQQLKARRAQLDTRYDKEGSDAVRNQMKTMAQGLEKDPALGSALSKRGQQLGLGRQWSKEWTPGTRSGDIGHELSAHVRSRAVKHELTDSLGRGRSRGLGL</sequence>
<name>A0A7W9ALT6_9SPHN</name>
<dbReference type="GO" id="GO:0005524">
    <property type="term" value="F:ATP binding"/>
    <property type="evidence" value="ECO:0007669"/>
    <property type="project" value="UniProtKB-KW"/>
</dbReference>
<dbReference type="GO" id="GO:0003678">
    <property type="term" value="F:DNA helicase activity"/>
    <property type="evidence" value="ECO:0007669"/>
    <property type="project" value="UniProtKB-ARBA"/>
</dbReference>
<evidence type="ECO:0000313" key="7">
    <source>
        <dbReference type="Proteomes" id="UP000549617"/>
    </source>
</evidence>
<dbReference type="InterPro" id="IPR027351">
    <property type="entry name" value="(+)RNA_virus_helicase_core_dom"/>
</dbReference>
<evidence type="ECO:0000256" key="1">
    <source>
        <dbReference type="ARBA" id="ARBA00010873"/>
    </source>
</evidence>
<dbReference type="SUPFAM" id="SSF52540">
    <property type="entry name" value="P-loop containing nucleoside triphosphate hydrolases"/>
    <property type="match status" value="2"/>
</dbReference>
<dbReference type="InterPro" id="IPR027417">
    <property type="entry name" value="P-loop_NTPase"/>
</dbReference>
<dbReference type="CDD" id="cd17933">
    <property type="entry name" value="DEXSc_RecD-like"/>
    <property type="match status" value="1"/>
</dbReference>
<dbReference type="CDD" id="cd18809">
    <property type="entry name" value="SF1_C_RecD"/>
    <property type="match status" value="1"/>
</dbReference>
<dbReference type="SMART" id="SM00382">
    <property type="entry name" value="AAA"/>
    <property type="match status" value="1"/>
</dbReference>
<gene>
    <name evidence="6" type="ORF">FHS49_003853</name>
</gene>
<evidence type="ECO:0000256" key="4">
    <source>
        <dbReference type="ARBA" id="ARBA00022971"/>
    </source>
</evidence>
<proteinExistence type="inferred from homology"/>
<dbReference type="PANTHER" id="PTHR43788:SF6">
    <property type="entry name" value="DNA HELICASE B"/>
    <property type="match status" value="1"/>
</dbReference>
<keyword evidence="7" id="KW-1185">Reference proteome</keyword>
<dbReference type="RefSeq" id="WP_184022110.1">
    <property type="nucleotide sequence ID" value="NZ_JACIJC010000009.1"/>
</dbReference>
<evidence type="ECO:0000259" key="5">
    <source>
        <dbReference type="SMART" id="SM00382"/>
    </source>
</evidence>
<dbReference type="Pfam" id="PF01443">
    <property type="entry name" value="Viral_helicase1"/>
    <property type="match status" value="1"/>
</dbReference>
<dbReference type="Gene3D" id="3.30.930.30">
    <property type="match status" value="1"/>
</dbReference>
<dbReference type="NCBIfam" id="TIGR02768">
    <property type="entry name" value="TraA_Ti"/>
    <property type="match status" value="1"/>
</dbReference>
<feature type="domain" description="AAA+ ATPase" evidence="5">
    <location>
        <begin position="361"/>
        <end position="477"/>
    </location>
</feature>
<comment type="similarity">
    <text evidence="1">Belongs to the MobA/MobL family.</text>
</comment>
<dbReference type="EMBL" id="JACIJC010000009">
    <property type="protein sequence ID" value="MBB5687807.1"/>
    <property type="molecule type" value="Genomic_DNA"/>
</dbReference>
<dbReference type="Gene3D" id="2.30.30.940">
    <property type="match status" value="1"/>
</dbReference>
<dbReference type="NCBIfam" id="NF010464">
    <property type="entry name" value="PRK13889.1"/>
    <property type="match status" value="1"/>
</dbReference>
<comment type="caution">
    <text evidence="6">The sequence shown here is derived from an EMBL/GenBank/DDBJ whole genome shotgun (WGS) entry which is preliminary data.</text>
</comment>
<dbReference type="NCBIfam" id="NF041496">
    <property type="entry name" value="MobQ"/>
    <property type="match status" value="1"/>
</dbReference>
<protein>
    <submittedName>
        <fullName evidence="6">Ti-type conjugative transfer relaxase TraA</fullName>
    </submittedName>
</protein>
<keyword evidence="2" id="KW-0547">Nucleotide-binding</keyword>
<keyword evidence="3" id="KW-0067">ATP-binding</keyword>
<accession>A0A7W9ALT6</accession>
<dbReference type="InterPro" id="IPR005053">
    <property type="entry name" value="MobA_MobL"/>
</dbReference>
<reference evidence="6 7" key="1">
    <citation type="submission" date="2020-08" db="EMBL/GenBank/DDBJ databases">
        <title>Genomic Encyclopedia of Type Strains, Phase IV (KMG-IV): sequencing the most valuable type-strain genomes for metagenomic binning, comparative biology and taxonomic classification.</title>
        <authorList>
            <person name="Goeker M."/>
        </authorList>
    </citation>
    <scope>NUCLEOTIDE SEQUENCE [LARGE SCALE GENOMIC DNA]</scope>
    <source>
        <strain evidence="6 7">DSM 25079</strain>
    </source>
</reference>
<dbReference type="Proteomes" id="UP000549617">
    <property type="component" value="Unassembled WGS sequence"/>
</dbReference>
<dbReference type="Gene3D" id="3.40.50.300">
    <property type="entry name" value="P-loop containing nucleotide triphosphate hydrolases"/>
    <property type="match status" value="2"/>
</dbReference>